<feature type="transmembrane region" description="Helical" evidence="1">
    <location>
        <begin position="27"/>
        <end position="44"/>
    </location>
</feature>
<keyword evidence="1" id="KW-1133">Transmembrane helix</keyword>
<dbReference type="AlphaFoldDB" id="A0AAV6Q6U8"/>
<evidence type="ECO:0000256" key="1">
    <source>
        <dbReference type="SAM" id="Phobius"/>
    </source>
</evidence>
<dbReference type="Proteomes" id="UP000693946">
    <property type="component" value="Linkage Group LG7"/>
</dbReference>
<accession>A0AAV6Q6U8</accession>
<keyword evidence="3" id="KW-1185">Reference proteome</keyword>
<protein>
    <submittedName>
        <fullName evidence="2">Uncharacterized protein</fullName>
    </submittedName>
</protein>
<sequence>MEASHLACYTSALTLLRSSSLEFRDDINQSSILSFFFVFSFVYWRRPGECRVRTEPTERPSSWRIINACHAGGLIPDTRRLQTGNGCCG</sequence>
<organism evidence="2 3">
    <name type="scientific">Solea senegalensis</name>
    <name type="common">Senegalese sole</name>
    <dbReference type="NCBI Taxonomy" id="28829"/>
    <lineage>
        <taxon>Eukaryota</taxon>
        <taxon>Metazoa</taxon>
        <taxon>Chordata</taxon>
        <taxon>Craniata</taxon>
        <taxon>Vertebrata</taxon>
        <taxon>Euteleostomi</taxon>
        <taxon>Actinopterygii</taxon>
        <taxon>Neopterygii</taxon>
        <taxon>Teleostei</taxon>
        <taxon>Neoteleostei</taxon>
        <taxon>Acanthomorphata</taxon>
        <taxon>Carangaria</taxon>
        <taxon>Pleuronectiformes</taxon>
        <taxon>Pleuronectoidei</taxon>
        <taxon>Soleidae</taxon>
        <taxon>Solea</taxon>
    </lineage>
</organism>
<evidence type="ECO:0000313" key="3">
    <source>
        <dbReference type="Proteomes" id="UP000693946"/>
    </source>
</evidence>
<keyword evidence="1" id="KW-0472">Membrane</keyword>
<reference evidence="2 3" key="1">
    <citation type="journal article" date="2021" name="Sci. Rep.">
        <title>Chromosome anchoring in Senegalese sole (Solea senegalensis) reveals sex-associated markers and genome rearrangements in flatfish.</title>
        <authorList>
            <person name="Guerrero-Cozar I."/>
            <person name="Gomez-Garrido J."/>
            <person name="Berbel C."/>
            <person name="Martinez-Blanch J.F."/>
            <person name="Alioto T."/>
            <person name="Claros M.G."/>
            <person name="Gagnaire P.A."/>
            <person name="Manchado M."/>
        </authorList>
    </citation>
    <scope>NUCLEOTIDE SEQUENCE [LARGE SCALE GENOMIC DNA]</scope>
    <source>
        <strain evidence="2">Sse05_10M</strain>
    </source>
</reference>
<evidence type="ECO:0000313" key="2">
    <source>
        <dbReference type="EMBL" id="KAG7482767.1"/>
    </source>
</evidence>
<gene>
    <name evidence="2" type="ORF">JOB18_029942</name>
</gene>
<dbReference type="EMBL" id="JAGKHQ010000019">
    <property type="protein sequence ID" value="KAG7482767.1"/>
    <property type="molecule type" value="Genomic_DNA"/>
</dbReference>
<name>A0AAV6Q6U8_SOLSE</name>
<keyword evidence="1" id="KW-0812">Transmembrane</keyword>
<comment type="caution">
    <text evidence="2">The sequence shown here is derived from an EMBL/GenBank/DDBJ whole genome shotgun (WGS) entry which is preliminary data.</text>
</comment>
<proteinExistence type="predicted"/>